<dbReference type="PANTHER" id="PTHR13395:SF6">
    <property type="entry name" value="SISTER CHROMATID COHESION PROTEIN DCC1"/>
    <property type="match status" value="1"/>
</dbReference>
<reference evidence="3" key="1">
    <citation type="journal article" date="2021" name="Open Biol.">
        <title>Shared evolutionary footprints suggest mitochondrial oxidative damage underlies multiple complex I losses in fungi.</title>
        <authorList>
            <person name="Schikora-Tamarit M.A."/>
            <person name="Marcet-Houben M."/>
            <person name="Nosek J."/>
            <person name="Gabaldon T."/>
        </authorList>
    </citation>
    <scope>NUCLEOTIDE SEQUENCE</scope>
    <source>
        <strain evidence="3">CBS6341</strain>
    </source>
</reference>
<reference evidence="3" key="2">
    <citation type="submission" date="2021-01" db="EMBL/GenBank/DDBJ databases">
        <authorList>
            <person name="Schikora-Tamarit M.A."/>
        </authorList>
    </citation>
    <scope>NUCLEOTIDE SEQUENCE</scope>
    <source>
        <strain evidence="3">CBS6341</strain>
    </source>
</reference>
<proteinExistence type="inferred from homology"/>
<organism evidence="3 4">
    <name type="scientific">Wickerhamomyces mucosus</name>
    <dbReference type="NCBI Taxonomy" id="1378264"/>
    <lineage>
        <taxon>Eukaryota</taxon>
        <taxon>Fungi</taxon>
        <taxon>Dikarya</taxon>
        <taxon>Ascomycota</taxon>
        <taxon>Saccharomycotina</taxon>
        <taxon>Saccharomycetes</taxon>
        <taxon>Phaffomycetales</taxon>
        <taxon>Wickerhamomycetaceae</taxon>
        <taxon>Wickerhamomyces</taxon>
    </lineage>
</organism>
<evidence type="ECO:0000313" key="4">
    <source>
        <dbReference type="Proteomes" id="UP000769528"/>
    </source>
</evidence>
<dbReference type="AlphaFoldDB" id="A0A9P8PY54"/>
<keyword evidence="4" id="KW-1185">Reference proteome</keyword>
<evidence type="ECO:0000256" key="1">
    <source>
        <dbReference type="ARBA" id="ARBA00007017"/>
    </source>
</evidence>
<keyword evidence="2" id="KW-0235">DNA replication</keyword>
<evidence type="ECO:0000313" key="3">
    <source>
        <dbReference type="EMBL" id="KAH3679767.1"/>
    </source>
</evidence>
<evidence type="ECO:0000256" key="2">
    <source>
        <dbReference type="ARBA" id="ARBA00022705"/>
    </source>
</evidence>
<dbReference type="GO" id="GO:0034088">
    <property type="term" value="P:maintenance of mitotic sister chromatid cohesion"/>
    <property type="evidence" value="ECO:0007669"/>
    <property type="project" value="TreeGrafter"/>
</dbReference>
<gene>
    <name evidence="3" type="ORF">WICMUC_000733</name>
</gene>
<sequence>MTLSNYDIVADVQLDNSYKVIELPIEILNILQDGKEELLQIKSLDENSDIVLCSENKTYQIKQRNHSNTVLVMSNDNDDVLYGFTKLNSVFECHEIEGSIDINNIQIYNGQDIDKSQNNIEILKLNSLISKNQFDLKWNELNGSSIDEIPIILSKNFITKSLHILIMNLLANNYSIDNDKFSLIQCFNLIKFDLNPISIDIVKTILIKFSSINQDKELIFQLNKLKISKWYGIISLEKYCFNNSIPINEFLINWKSEFPPFCPSLIDLNLLKGSYFISSRDEIRYISSNLPPNINDRLNYLFNLQKNWDLIDLIPFIEEFNTKNINFEKFIVKFAKRQKIGTNKFIISSR</sequence>
<dbReference type="OrthoDB" id="276989at2759"/>
<protein>
    <recommendedName>
        <fullName evidence="5">Sister chromatid cohesion protein DCC1</fullName>
    </recommendedName>
</protein>
<dbReference type="GO" id="GO:0000785">
    <property type="term" value="C:chromatin"/>
    <property type="evidence" value="ECO:0007669"/>
    <property type="project" value="TreeGrafter"/>
</dbReference>
<evidence type="ECO:0008006" key="5">
    <source>
        <dbReference type="Google" id="ProtNLM"/>
    </source>
</evidence>
<dbReference type="GO" id="GO:0031390">
    <property type="term" value="C:Ctf18 RFC-like complex"/>
    <property type="evidence" value="ECO:0007669"/>
    <property type="project" value="InterPro"/>
</dbReference>
<dbReference type="InterPro" id="IPR019128">
    <property type="entry name" value="Dcc1"/>
</dbReference>
<dbReference type="PANTHER" id="PTHR13395">
    <property type="entry name" value="SISTER CHROMATID COHESION PROTEIN DCC1-RELATED"/>
    <property type="match status" value="1"/>
</dbReference>
<comment type="similarity">
    <text evidence="1">Belongs to the DCC1 family.</text>
</comment>
<accession>A0A9P8PY54</accession>
<dbReference type="EMBL" id="JAEUBF010000237">
    <property type="protein sequence ID" value="KAH3679767.1"/>
    <property type="molecule type" value="Genomic_DNA"/>
</dbReference>
<dbReference type="Pfam" id="PF09724">
    <property type="entry name" value="Dcc1"/>
    <property type="match status" value="1"/>
</dbReference>
<dbReference type="GO" id="GO:0000775">
    <property type="term" value="C:chromosome, centromeric region"/>
    <property type="evidence" value="ECO:0007669"/>
    <property type="project" value="TreeGrafter"/>
</dbReference>
<comment type="caution">
    <text evidence="3">The sequence shown here is derived from an EMBL/GenBank/DDBJ whole genome shotgun (WGS) entry which is preliminary data.</text>
</comment>
<dbReference type="GO" id="GO:0006260">
    <property type="term" value="P:DNA replication"/>
    <property type="evidence" value="ECO:0007669"/>
    <property type="project" value="UniProtKB-KW"/>
</dbReference>
<name>A0A9P8PY54_9ASCO</name>
<dbReference type="Proteomes" id="UP000769528">
    <property type="component" value="Unassembled WGS sequence"/>
</dbReference>